<proteinExistence type="predicted"/>
<dbReference type="AlphaFoldDB" id="A0A6M1STB4"/>
<evidence type="ECO:0000313" key="3">
    <source>
        <dbReference type="Proteomes" id="UP000474802"/>
    </source>
</evidence>
<gene>
    <name evidence="2" type="ORF">G5575_13930</name>
</gene>
<keyword evidence="2" id="KW-0808">Transferase</keyword>
<name>A0A6M1STB4_9HYPH</name>
<dbReference type="SUPFAM" id="SSF53756">
    <property type="entry name" value="UDP-Glycosyltransferase/glycogen phosphorylase"/>
    <property type="match status" value="1"/>
</dbReference>
<keyword evidence="3" id="KW-1185">Reference proteome</keyword>
<reference evidence="2 3" key="2">
    <citation type="submission" date="2020-03" db="EMBL/GenBank/DDBJ databases">
        <title>Devosia chinhatensis sp. nov., isolated from a hexachlorocyclohexane (HCH) dump site in India.</title>
        <authorList>
            <person name="Kumar M."/>
            <person name="Lal R."/>
        </authorList>
    </citation>
    <scope>NUCLEOTIDE SEQUENCE [LARGE SCALE GENOMIC DNA]</scope>
    <source>
        <strain evidence="2 3">H239</strain>
    </source>
</reference>
<dbReference type="Pfam" id="PF13524">
    <property type="entry name" value="Glyco_trans_1_2"/>
    <property type="match status" value="1"/>
</dbReference>
<protein>
    <submittedName>
        <fullName evidence="2">Glycosyltransferase</fullName>
    </submittedName>
</protein>
<dbReference type="GO" id="GO:0016740">
    <property type="term" value="F:transferase activity"/>
    <property type="evidence" value="ECO:0007669"/>
    <property type="project" value="UniProtKB-KW"/>
</dbReference>
<reference evidence="2 3" key="1">
    <citation type="submission" date="2020-02" db="EMBL/GenBank/DDBJ databases">
        <authorList>
            <person name="Khan S.A."/>
            <person name="Jeon C.O."/>
            <person name="Chun B.H."/>
        </authorList>
    </citation>
    <scope>NUCLEOTIDE SEQUENCE [LARGE SCALE GENOMIC DNA]</scope>
    <source>
        <strain evidence="2 3">H239</strain>
    </source>
</reference>
<dbReference type="RefSeq" id="WP_164534860.1">
    <property type="nucleotide sequence ID" value="NZ_JAALFG010000003.1"/>
</dbReference>
<feature type="domain" description="Spore protein YkvP/CgeB glycosyl transferase-like" evidence="1">
    <location>
        <begin position="204"/>
        <end position="346"/>
    </location>
</feature>
<evidence type="ECO:0000313" key="2">
    <source>
        <dbReference type="EMBL" id="NGP18602.1"/>
    </source>
</evidence>
<dbReference type="InterPro" id="IPR055259">
    <property type="entry name" value="YkvP/CgeB_Glyco_trans-like"/>
</dbReference>
<dbReference type="EMBL" id="JAALFG010000003">
    <property type="protein sequence ID" value="NGP18602.1"/>
    <property type="molecule type" value="Genomic_DNA"/>
</dbReference>
<comment type="caution">
    <text evidence="2">The sequence shown here is derived from an EMBL/GenBank/DDBJ whole genome shotgun (WGS) entry which is preliminary data.</text>
</comment>
<dbReference type="Proteomes" id="UP000474802">
    <property type="component" value="Unassembled WGS sequence"/>
</dbReference>
<sequence>MKIAFYGSSILSAYWNGAATYYRGMLRALSAKGYDITFYEPDVYDRQKNRDIDPPDWCKVVVYEGTVEALKQVAAEARHADIVIKASGVGFEDDLLLEQVLSHASPHALRIFWDVDAPATLAELRANSEHPLRKALETIDLVLTYGGGEPVIAAYLAMGAHDCIPIYNALDPSTHFPVEPNPRFAGDLGFLGNRLPDREARVEEFFLVPAIRTPKQRFLLGGSGWGDKVMATNVSYLGHVGTADHNAFNNTPKAVLNISRESMAEIGFSPATRVFEAAGAGACLITDYWEGIPQFFLPDQEILVARDGKDVSQIMAELTPERAKQIGAAALERVLREHTYAHRAEDADRVFRSAQRRQVEAAE</sequence>
<evidence type="ECO:0000259" key="1">
    <source>
        <dbReference type="Pfam" id="PF13524"/>
    </source>
</evidence>
<accession>A0A6M1STB4</accession>
<organism evidence="2 3">
    <name type="scientific">Devosia aurantiaca</name>
    <dbReference type="NCBI Taxonomy" id="2714858"/>
    <lineage>
        <taxon>Bacteria</taxon>
        <taxon>Pseudomonadati</taxon>
        <taxon>Pseudomonadota</taxon>
        <taxon>Alphaproteobacteria</taxon>
        <taxon>Hyphomicrobiales</taxon>
        <taxon>Devosiaceae</taxon>
        <taxon>Devosia</taxon>
    </lineage>
</organism>